<evidence type="ECO:0000256" key="2">
    <source>
        <dbReference type="ARBA" id="ARBA00023125"/>
    </source>
</evidence>
<dbReference type="InterPro" id="IPR001647">
    <property type="entry name" value="HTH_TetR"/>
</dbReference>
<dbReference type="Gene3D" id="1.10.357.10">
    <property type="entry name" value="Tetracycline Repressor, domain 2"/>
    <property type="match status" value="1"/>
</dbReference>
<protein>
    <submittedName>
        <fullName evidence="5">TetR family transcriptional regulator</fullName>
    </submittedName>
</protein>
<dbReference type="Pfam" id="PF00440">
    <property type="entry name" value="TetR_N"/>
    <property type="match status" value="1"/>
</dbReference>
<sequence>MRINQSTDRARSTAARRDQIVAATITVLAERGYAATSYDAICEVAGLSSKRLISYHFSTKDELLAEVLRRVTADAGEAMRPAIEAADELPGKLAAYIRSNVEFIAARPDHVRAVQQIVFGGAQVPSEEADGAVARLVALFEAGQQAGVFRRFDSLLMAVVLRAAIDAVAGRLIGGADPDDCARELIETFDRATRVEQ</sequence>
<dbReference type="PANTHER" id="PTHR30055">
    <property type="entry name" value="HTH-TYPE TRANSCRIPTIONAL REGULATOR RUTR"/>
    <property type="match status" value="1"/>
</dbReference>
<comment type="caution">
    <text evidence="5">The sequence shown here is derived from an EMBL/GenBank/DDBJ whole genome shotgun (WGS) entry which is preliminary data.</text>
</comment>
<dbReference type="Gene3D" id="1.10.10.60">
    <property type="entry name" value="Homeodomain-like"/>
    <property type="match status" value="1"/>
</dbReference>
<evidence type="ECO:0000259" key="4">
    <source>
        <dbReference type="Pfam" id="PF00440"/>
    </source>
</evidence>
<dbReference type="SUPFAM" id="SSF48498">
    <property type="entry name" value="Tetracyclin repressor-like, C-terminal domain"/>
    <property type="match status" value="1"/>
</dbReference>
<dbReference type="InterPro" id="IPR036271">
    <property type="entry name" value="Tet_transcr_reg_TetR-rel_C_sf"/>
</dbReference>
<reference evidence="5 6" key="1">
    <citation type="journal article" date="2015" name="Stand. Genomic Sci.">
        <title>Genomic Encyclopedia of Bacterial and Archaeal Type Strains, Phase III: the genomes of soil and plant-associated and newly described type strains.</title>
        <authorList>
            <person name="Whitman W.B."/>
            <person name="Woyke T."/>
            <person name="Klenk H.P."/>
            <person name="Zhou Y."/>
            <person name="Lilburn T.G."/>
            <person name="Beck B.J."/>
            <person name="De Vos P."/>
            <person name="Vandamme P."/>
            <person name="Eisen J.A."/>
            <person name="Garrity G."/>
            <person name="Hugenholtz P."/>
            <person name="Kyrpides N.C."/>
        </authorList>
    </citation>
    <scope>NUCLEOTIDE SEQUENCE [LARGE SCALE GENOMIC DNA]</scope>
    <source>
        <strain evidence="5 6">VKM Ac-2540</strain>
    </source>
</reference>
<dbReference type="SUPFAM" id="SSF46689">
    <property type="entry name" value="Homeodomain-like"/>
    <property type="match status" value="1"/>
</dbReference>
<dbReference type="EMBL" id="SHKR01000013">
    <property type="protein sequence ID" value="RZU13542.1"/>
    <property type="molecule type" value="Genomic_DNA"/>
</dbReference>
<evidence type="ECO:0000256" key="3">
    <source>
        <dbReference type="ARBA" id="ARBA00023163"/>
    </source>
</evidence>
<evidence type="ECO:0000256" key="1">
    <source>
        <dbReference type="ARBA" id="ARBA00023015"/>
    </source>
</evidence>
<keyword evidence="2" id="KW-0238">DNA-binding</keyword>
<keyword evidence="3" id="KW-0804">Transcription</keyword>
<evidence type="ECO:0000313" key="5">
    <source>
        <dbReference type="EMBL" id="RZU13542.1"/>
    </source>
</evidence>
<dbReference type="PANTHER" id="PTHR30055:SF234">
    <property type="entry name" value="HTH-TYPE TRANSCRIPTIONAL REGULATOR BETI"/>
    <property type="match status" value="1"/>
</dbReference>
<proteinExistence type="predicted"/>
<gene>
    <name evidence="5" type="ORF">EV645_4385</name>
</gene>
<dbReference type="InterPro" id="IPR009057">
    <property type="entry name" value="Homeodomain-like_sf"/>
</dbReference>
<organism evidence="5 6">
    <name type="scientific">Kribbella rubisoli</name>
    <dbReference type="NCBI Taxonomy" id="3075929"/>
    <lineage>
        <taxon>Bacteria</taxon>
        <taxon>Bacillati</taxon>
        <taxon>Actinomycetota</taxon>
        <taxon>Actinomycetes</taxon>
        <taxon>Propionibacteriales</taxon>
        <taxon>Kribbellaceae</taxon>
        <taxon>Kribbella</taxon>
    </lineage>
</organism>
<name>A0A4Q7WT13_9ACTN</name>
<dbReference type="Proteomes" id="UP000292027">
    <property type="component" value="Unassembled WGS sequence"/>
</dbReference>
<keyword evidence="6" id="KW-1185">Reference proteome</keyword>
<keyword evidence="1" id="KW-0805">Transcription regulation</keyword>
<accession>A0A4Q7WT13</accession>
<dbReference type="OrthoDB" id="9806334at2"/>
<dbReference type="InterPro" id="IPR050109">
    <property type="entry name" value="HTH-type_TetR-like_transc_reg"/>
</dbReference>
<dbReference type="GO" id="GO:0000976">
    <property type="term" value="F:transcription cis-regulatory region binding"/>
    <property type="evidence" value="ECO:0007669"/>
    <property type="project" value="TreeGrafter"/>
</dbReference>
<dbReference type="AlphaFoldDB" id="A0A4Q7WT13"/>
<dbReference type="RefSeq" id="WP_130445800.1">
    <property type="nucleotide sequence ID" value="NZ_SHKR01000013.1"/>
</dbReference>
<feature type="domain" description="HTH tetR-type" evidence="4">
    <location>
        <begin position="20"/>
        <end position="67"/>
    </location>
</feature>
<dbReference type="GO" id="GO:0003700">
    <property type="term" value="F:DNA-binding transcription factor activity"/>
    <property type="evidence" value="ECO:0007669"/>
    <property type="project" value="TreeGrafter"/>
</dbReference>
<evidence type="ECO:0000313" key="6">
    <source>
        <dbReference type="Proteomes" id="UP000292027"/>
    </source>
</evidence>